<keyword evidence="1" id="KW-0732">Signal</keyword>
<name>A0A834Y6B7_APHGI</name>
<dbReference type="AlphaFoldDB" id="A0A834Y6B7"/>
<gene>
    <name evidence="2" type="ORF">HCN44_009447</name>
</gene>
<reference evidence="2 3" key="1">
    <citation type="submission" date="2020-08" db="EMBL/GenBank/DDBJ databases">
        <title>Aphidius gifuensis genome sequencing and assembly.</title>
        <authorList>
            <person name="Du Z."/>
        </authorList>
    </citation>
    <scope>NUCLEOTIDE SEQUENCE [LARGE SCALE GENOMIC DNA]</scope>
    <source>
        <strain evidence="2">YNYX2018</strain>
        <tissue evidence="2">Adults</tissue>
    </source>
</reference>
<accession>A0A834Y6B7</accession>
<dbReference type="Proteomes" id="UP000639338">
    <property type="component" value="Unassembled WGS sequence"/>
</dbReference>
<feature type="chain" id="PRO_5032752435" description="Odorant-binding protein" evidence="1">
    <location>
        <begin position="18"/>
        <end position="557"/>
    </location>
</feature>
<comment type="caution">
    <text evidence="2">The sequence shown here is derived from an EMBL/GenBank/DDBJ whole genome shotgun (WGS) entry which is preliminary data.</text>
</comment>
<evidence type="ECO:0000313" key="3">
    <source>
        <dbReference type="Proteomes" id="UP000639338"/>
    </source>
</evidence>
<sequence>MKIFWIYFVALVCMAYGQRPSERLNNSATNQFDDDQNTIPSPGLNDLFNIQMSFVNQTALEQFKAIEKNIESNINNYLNIINSPINKQKNLTCCFEFTRENIYREGNRTVDNFKKNLFDKLINYTESVLSIIKDSPINCYQRNLSFKNIFKCFDESFSDKNNKNDYKIIRNNIKQLNTLFSSSIEYENIDVILENENVRFNACMNVQKTVEYCNITEFQDFEKKMSSLGVLDLTNILRNIKDDQSTRPSPGLNDLLDIQMSFFNQTALEQFKAIEKNIESNIKSYLKIINSPINEQKNLTCCFEFTRENIYREGNETVNNLKKYFHDKTIDYTEAVLSITKDDQNTRPSPGLNDLLDIQMAFFNEIALEQLKALEKYIESNIKHYLNIINSPINEQKNLTCCFEFTRENIYREGNETVNNLKKYFHDKAINYTGAVLSISKNSTINCYQRNVTLKNILKCLDESFYDKNNTNNYKIIRNNIKQLNILFSSSIEYENIDVIMENENVRFNACMNVQKTVEFCNITEFIDFENRMSSIEEINLTKILGRKHIPYTPRYG</sequence>
<evidence type="ECO:0000313" key="2">
    <source>
        <dbReference type="EMBL" id="KAF7998049.1"/>
    </source>
</evidence>
<organism evidence="2 3">
    <name type="scientific">Aphidius gifuensis</name>
    <name type="common">Parasitoid wasp</name>
    <dbReference type="NCBI Taxonomy" id="684658"/>
    <lineage>
        <taxon>Eukaryota</taxon>
        <taxon>Metazoa</taxon>
        <taxon>Ecdysozoa</taxon>
        <taxon>Arthropoda</taxon>
        <taxon>Hexapoda</taxon>
        <taxon>Insecta</taxon>
        <taxon>Pterygota</taxon>
        <taxon>Neoptera</taxon>
        <taxon>Endopterygota</taxon>
        <taxon>Hymenoptera</taxon>
        <taxon>Apocrita</taxon>
        <taxon>Ichneumonoidea</taxon>
        <taxon>Braconidae</taxon>
        <taxon>Aphidiinae</taxon>
        <taxon>Aphidius</taxon>
    </lineage>
</organism>
<keyword evidence="3" id="KW-1185">Reference proteome</keyword>
<protein>
    <recommendedName>
        <fullName evidence="4">Odorant-binding protein</fullName>
    </recommendedName>
</protein>
<evidence type="ECO:0008006" key="4">
    <source>
        <dbReference type="Google" id="ProtNLM"/>
    </source>
</evidence>
<feature type="signal peptide" evidence="1">
    <location>
        <begin position="1"/>
        <end position="17"/>
    </location>
</feature>
<dbReference type="EMBL" id="JACMRX010000001">
    <property type="protein sequence ID" value="KAF7998049.1"/>
    <property type="molecule type" value="Genomic_DNA"/>
</dbReference>
<evidence type="ECO:0000256" key="1">
    <source>
        <dbReference type="SAM" id="SignalP"/>
    </source>
</evidence>
<proteinExistence type="predicted"/>